<feature type="region of interest" description="Disordered" evidence="1">
    <location>
        <begin position="172"/>
        <end position="212"/>
    </location>
</feature>
<name>A0A426ZIW4_ENSVE</name>
<feature type="compositionally biased region" description="Basic and acidic residues" evidence="1">
    <location>
        <begin position="251"/>
        <end position="261"/>
    </location>
</feature>
<evidence type="ECO:0000313" key="2">
    <source>
        <dbReference type="EMBL" id="RRT63943.1"/>
    </source>
</evidence>
<gene>
    <name evidence="2" type="ORF">B296_00040442</name>
</gene>
<dbReference type="Proteomes" id="UP000287651">
    <property type="component" value="Unassembled WGS sequence"/>
</dbReference>
<reference evidence="2 3" key="1">
    <citation type="journal article" date="2014" name="Agronomy (Basel)">
        <title>A Draft Genome Sequence for Ensete ventricosum, the Drought-Tolerant Tree Against Hunger.</title>
        <authorList>
            <person name="Harrison J."/>
            <person name="Moore K.A."/>
            <person name="Paszkiewicz K."/>
            <person name="Jones T."/>
            <person name="Grant M."/>
            <person name="Ambacheew D."/>
            <person name="Muzemil S."/>
            <person name="Studholme D.J."/>
        </authorList>
    </citation>
    <scope>NUCLEOTIDE SEQUENCE [LARGE SCALE GENOMIC DNA]</scope>
</reference>
<feature type="compositionally biased region" description="Basic and acidic residues" evidence="1">
    <location>
        <begin position="130"/>
        <end position="139"/>
    </location>
</feature>
<feature type="region of interest" description="Disordered" evidence="1">
    <location>
        <begin position="111"/>
        <end position="158"/>
    </location>
</feature>
<sequence>MDKLTNECPRSACQNADFVKEAGQNRQYARHQSGHCCDIESFLIVPSVDKALVGAQQPPGLESDAQQCSQEGALPERAHEDREADLVEDLVLLTAGVAGEVWDVERQRRPVADAGGERREEEIPELGDGEAGRHGKHAPEAVGLDIGPAKEGRGEEDEDWCRVLLELSNHVHTPQDDAHLGQPEDQEAGELQRRRAQPGDDDQGGGGTLEHGWEEEEHGLVVDPGLNVVPSVADEGTEGHDVGVADAKCGVSEDREGHDVSGAEDVGEDEGEEHDEVGDDDGGDALPPGHVEVDEAVGEVVGGNTNDEAHPVVGHIPGGEGAGGYGDGSEVGAVDSGIRIGRALGDYNKGGGRRANGRRLKVKGRRVGDGKASAVEFDGERIGAAVSSGGHGGRAGGGMGRKVGTETEAFGLHGNRAYIVMTTAIYVDANINNAERRSSIIASTST</sequence>
<protein>
    <submittedName>
        <fullName evidence="2">Uncharacterized protein</fullName>
    </submittedName>
</protein>
<organism evidence="2 3">
    <name type="scientific">Ensete ventricosum</name>
    <name type="common">Abyssinian banana</name>
    <name type="synonym">Musa ensete</name>
    <dbReference type="NCBI Taxonomy" id="4639"/>
    <lineage>
        <taxon>Eukaryota</taxon>
        <taxon>Viridiplantae</taxon>
        <taxon>Streptophyta</taxon>
        <taxon>Embryophyta</taxon>
        <taxon>Tracheophyta</taxon>
        <taxon>Spermatophyta</taxon>
        <taxon>Magnoliopsida</taxon>
        <taxon>Liliopsida</taxon>
        <taxon>Zingiberales</taxon>
        <taxon>Musaceae</taxon>
        <taxon>Ensete</taxon>
    </lineage>
</organism>
<accession>A0A426ZIW4</accession>
<evidence type="ECO:0000256" key="1">
    <source>
        <dbReference type="SAM" id="MobiDB-lite"/>
    </source>
</evidence>
<feature type="compositionally biased region" description="Basic and acidic residues" evidence="1">
    <location>
        <begin position="111"/>
        <end position="121"/>
    </location>
</feature>
<feature type="compositionally biased region" description="Acidic residues" evidence="1">
    <location>
        <begin position="265"/>
        <end position="283"/>
    </location>
</feature>
<evidence type="ECO:0000313" key="3">
    <source>
        <dbReference type="Proteomes" id="UP000287651"/>
    </source>
</evidence>
<dbReference type="EMBL" id="AMZH03006395">
    <property type="protein sequence ID" value="RRT63943.1"/>
    <property type="molecule type" value="Genomic_DNA"/>
</dbReference>
<dbReference type="AlphaFoldDB" id="A0A426ZIW4"/>
<feature type="region of interest" description="Disordered" evidence="1">
    <location>
        <begin position="55"/>
        <end position="75"/>
    </location>
</feature>
<feature type="region of interest" description="Disordered" evidence="1">
    <location>
        <begin position="249"/>
        <end position="328"/>
    </location>
</feature>
<proteinExistence type="predicted"/>
<feature type="compositionally biased region" description="Gly residues" evidence="1">
    <location>
        <begin position="316"/>
        <end position="328"/>
    </location>
</feature>
<comment type="caution">
    <text evidence="2">The sequence shown here is derived from an EMBL/GenBank/DDBJ whole genome shotgun (WGS) entry which is preliminary data.</text>
</comment>